<feature type="chain" id="PRO_5022698670" evidence="3">
    <location>
        <begin position="25"/>
        <end position="197"/>
    </location>
</feature>
<keyword evidence="2 3" id="KW-0732">Signal</keyword>
<feature type="signal peptide" evidence="3">
    <location>
        <begin position="1"/>
        <end position="24"/>
    </location>
</feature>
<dbReference type="InterPro" id="IPR024930">
    <property type="entry name" value="Skp_dom_sf"/>
</dbReference>
<dbReference type="AlphaFoldDB" id="A0A5B8ULR2"/>
<dbReference type="Pfam" id="PF03938">
    <property type="entry name" value="OmpH"/>
    <property type="match status" value="1"/>
</dbReference>
<organism evidence="4 5">
    <name type="scientific">Flavisolibacter ginsenosidimutans</name>
    <dbReference type="NCBI Taxonomy" id="661481"/>
    <lineage>
        <taxon>Bacteria</taxon>
        <taxon>Pseudomonadati</taxon>
        <taxon>Bacteroidota</taxon>
        <taxon>Chitinophagia</taxon>
        <taxon>Chitinophagales</taxon>
        <taxon>Chitinophagaceae</taxon>
        <taxon>Flavisolibacter</taxon>
    </lineage>
</organism>
<dbReference type="Gene3D" id="3.30.910.20">
    <property type="entry name" value="Skp domain"/>
    <property type="match status" value="1"/>
</dbReference>
<dbReference type="KEGG" id="fgg:FSB75_14135"/>
<keyword evidence="5" id="KW-1185">Reference proteome</keyword>
<evidence type="ECO:0000256" key="3">
    <source>
        <dbReference type="SAM" id="SignalP"/>
    </source>
</evidence>
<protein>
    <submittedName>
        <fullName evidence="4">OmpH family outer membrane protein</fullName>
    </submittedName>
</protein>
<reference evidence="4 5" key="1">
    <citation type="journal article" date="2015" name="Int. J. Syst. Evol. Microbiol.">
        <title>Flavisolibacter ginsenosidimutans sp. nov., with ginsenoside-converting activity isolated from soil used for cultivating ginseng.</title>
        <authorList>
            <person name="Zhao Y."/>
            <person name="Liu Q."/>
            <person name="Kang M.S."/>
            <person name="Jin F."/>
            <person name="Yu H."/>
            <person name="Im W.T."/>
        </authorList>
    </citation>
    <scope>NUCLEOTIDE SEQUENCE [LARGE SCALE GENOMIC DNA]</scope>
    <source>
        <strain evidence="4 5">Gsoil 636</strain>
    </source>
</reference>
<dbReference type="OrthoDB" id="1524711at2"/>
<gene>
    <name evidence="4" type="ORF">FSB75_14135</name>
</gene>
<dbReference type="SUPFAM" id="SSF111384">
    <property type="entry name" value="OmpH-like"/>
    <property type="match status" value="1"/>
</dbReference>
<accession>A0A5B8ULR2</accession>
<dbReference type="RefSeq" id="WP_146788812.1">
    <property type="nucleotide sequence ID" value="NZ_BAABIO010000003.1"/>
</dbReference>
<dbReference type="GO" id="GO:0005829">
    <property type="term" value="C:cytosol"/>
    <property type="evidence" value="ECO:0007669"/>
    <property type="project" value="TreeGrafter"/>
</dbReference>
<dbReference type="EMBL" id="CP042433">
    <property type="protein sequence ID" value="QEC56990.1"/>
    <property type="molecule type" value="Genomic_DNA"/>
</dbReference>
<evidence type="ECO:0000313" key="4">
    <source>
        <dbReference type="EMBL" id="QEC56990.1"/>
    </source>
</evidence>
<comment type="similarity">
    <text evidence="1">Belongs to the Skp family.</text>
</comment>
<proteinExistence type="inferred from homology"/>
<sequence length="197" mass="22147">MNKFKLFFLAAIMILGASSMKVQGQKTGYFSIEEMLSLMPEVGKIDTLLQRYQVDSINTEFQSIIQDYNYKDSLLNKTDSTKIPQATRRQYRRDLEAITYQVQNWQQISQQAMQNKQQELLAPVYQKVYAALNQVAKDNGYAFVYRQEALLVAPPGDNLIPLVAKKLNVKLPAGALQNEGAATRPAGNARPAGAKKQ</sequence>
<dbReference type="Proteomes" id="UP000321204">
    <property type="component" value="Chromosome"/>
</dbReference>
<dbReference type="InterPro" id="IPR005632">
    <property type="entry name" value="Chaperone_Skp"/>
</dbReference>
<dbReference type="GO" id="GO:0050821">
    <property type="term" value="P:protein stabilization"/>
    <property type="evidence" value="ECO:0007669"/>
    <property type="project" value="TreeGrafter"/>
</dbReference>
<dbReference type="SMART" id="SM00935">
    <property type="entry name" value="OmpH"/>
    <property type="match status" value="1"/>
</dbReference>
<dbReference type="PANTHER" id="PTHR35089:SF1">
    <property type="entry name" value="CHAPERONE PROTEIN SKP"/>
    <property type="match status" value="1"/>
</dbReference>
<evidence type="ECO:0000256" key="1">
    <source>
        <dbReference type="ARBA" id="ARBA00009091"/>
    </source>
</evidence>
<evidence type="ECO:0000313" key="5">
    <source>
        <dbReference type="Proteomes" id="UP000321204"/>
    </source>
</evidence>
<evidence type="ECO:0000256" key="2">
    <source>
        <dbReference type="ARBA" id="ARBA00022729"/>
    </source>
</evidence>
<dbReference type="PANTHER" id="PTHR35089">
    <property type="entry name" value="CHAPERONE PROTEIN SKP"/>
    <property type="match status" value="1"/>
</dbReference>
<dbReference type="GO" id="GO:0051082">
    <property type="term" value="F:unfolded protein binding"/>
    <property type="evidence" value="ECO:0007669"/>
    <property type="project" value="InterPro"/>
</dbReference>
<name>A0A5B8ULR2_9BACT</name>